<dbReference type="OrthoDB" id="5510574at2"/>
<name>E0U813_GLOV7</name>
<dbReference type="InterPro" id="IPR052893">
    <property type="entry name" value="TCS_response_regulator"/>
</dbReference>
<evidence type="ECO:0000256" key="1">
    <source>
        <dbReference type="PROSITE-ProRule" id="PRU00169"/>
    </source>
</evidence>
<keyword evidence="1" id="KW-0597">Phosphoprotein</keyword>
<dbReference type="PANTHER" id="PTHR44520:SF1">
    <property type="entry name" value="TWO-COMPONENT SYSTEM REGULATORY PROTEIN"/>
    <property type="match status" value="1"/>
</dbReference>
<dbReference type="HOGENOM" id="CLU_000445_69_17_3"/>
<feature type="modified residue" description="4-aspartylphosphate" evidence="1">
    <location>
        <position position="68"/>
    </location>
</feature>
<evidence type="ECO:0000313" key="4">
    <source>
        <dbReference type="Proteomes" id="UP000008206"/>
    </source>
</evidence>
<feature type="domain" description="Response regulatory" evidence="2">
    <location>
        <begin position="7"/>
        <end position="135"/>
    </location>
</feature>
<evidence type="ECO:0000259" key="2">
    <source>
        <dbReference type="PROSITE" id="PS50110"/>
    </source>
</evidence>
<dbReference type="SMART" id="SM00448">
    <property type="entry name" value="REC"/>
    <property type="match status" value="1"/>
</dbReference>
<dbReference type="EMBL" id="CP002198">
    <property type="protein sequence ID" value="ADN16100.1"/>
    <property type="molecule type" value="Genomic_DNA"/>
</dbReference>
<sequence length="146" mass="16489">MFIGISKILLVEDDPREIDLISLALNHEELGSHISIDIATDGQEALDYLLGAEADLLSRPLPRLVLLDLNLPLINGTEVLRRIRNHPRTQDLIVVVMTSSAEDRDIQTCYNLGVNSYIVKPINFAQYLDVARQVGIYWMRINEPPI</sequence>
<dbReference type="KEGG" id="cyj:Cyan7822_4182"/>
<keyword evidence="4" id="KW-1185">Reference proteome</keyword>
<dbReference type="Pfam" id="PF00072">
    <property type="entry name" value="Response_reg"/>
    <property type="match status" value="1"/>
</dbReference>
<dbReference type="AlphaFoldDB" id="E0U813"/>
<dbReference type="STRING" id="497965.Cyan7822_4182"/>
<dbReference type="Gene3D" id="3.40.50.2300">
    <property type="match status" value="1"/>
</dbReference>
<dbReference type="RefSeq" id="WP_013324163.1">
    <property type="nucleotide sequence ID" value="NC_014501.1"/>
</dbReference>
<dbReference type="PROSITE" id="PS50110">
    <property type="entry name" value="RESPONSE_REGULATORY"/>
    <property type="match status" value="1"/>
</dbReference>
<proteinExistence type="predicted"/>
<dbReference type="InterPro" id="IPR001789">
    <property type="entry name" value="Sig_transdc_resp-reg_receiver"/>
</dbReference>
<reference evidence="4" key="1">
    <citation type="journal article" date="2011" name="MBio">
        <title>Novel metabolic attributes of the genus Cyanothece, comprising a group of unicellular nitrogen-fixing Cyanobacteria.</title>
        <authorList>
            <person name="Bandyopadhyay A."/>
            <person name="Elvitigala T."/>
            <person name="Welsh E."/>
            <person name="Stockel J."/>
            <person name="Liberton M."/>
            <person name="Min H."/>
            <person name="Sherman L.A."/>
            <person name="Pakrasi H.B."/>
        </authorList>
    </citation>
    <scope>NUCLEOTIDE SEQUENCE [LARGE SCALE GENOMIC DNA]</scope>
    <source>
        <strain evidence="4">PCC 7822</strain>
    </source>
</reference>
<dbReference type="PANTHER" id="PTHR44520">
    <property type="entry name" value="RESPONSE REGULATOR RCP1-RELATED"/>
    <property type="match status" value="1"/>
</dbReference>
<dbReference type="InterPro" id="IPR011006">
    <property type="entry name" value="CheY-like_superfamily"/>
</dbReference>
<dbReference type="CDD" id="cd17557">
    <property type="entry name" value="REC_Rcp-like"/>
    <property type="match status" value="1"/>
</dbReference>
<dbReference type="eggNOG" id="COG0745">
    <property type="taxonomic scope" value="Bacteria"/>
</dbReference>
<dbReference type="GO" id="GO:0000160">
    <property type="term" value="P:phosphorelay signal transduction system"/>
    <property type="evidence" value="ECO:0007669"/>
    <property type="project" value="InterPro"/>
</dbReference>
<dbReference type="Proteomes" id="UP000008206">
    <property type="component" value="Chromosome"/>
</dbReference>
<dbReference type="SUPFAM" id="SSF52172">
    <property type="entry name" value="CheY-like"/>
    <property type="match status" value="1"/>
</dbReference>
<evidence type="ECO:0000313" key="3">
    <source>
        <dbReference type="EMBL" id="ADN16100.1"/>
    </source>
</evidence>
<protein>
    <submittedName>
        <fullName evidence="3">Response regulator receiver protein</fullName>
    </submittedName>
</protein>
<gene>
    <name evidence="3" type="ordered locus">Cyan7822_4182</name>
</gene>
<organism evidence="3 4">
    <name type="scientific">Gloeothece verrucosa (strain PCC 7822)</name>
    <name type="common">Cyanothece sp. (strain PCC 7822)</name>
    <dbReference type="NCBI Taxonomy" id="497965"/>
    <lineage>
        <taxon>Bacteria</taxon>
        <taxon>Bacillati</taxon>
        <taxon>Cyanobacteriota</taxon>
        <taxon>Cyanophyceae</taxon>
        <taxon>Oscillatoriophycideae</taxon>
        <taxon>Chroococcales</taxon>
        <taxon>Aphanothecaceae</taxon>
        <taxon>Gloeothece</taxon>
        <taxon>Gloeothece verrucosa</taxon>
    </lineage>
</organism>
<accession>E0U813</accession>